<sequence>MSTTVPVSHAQAAGDQTTTSGTFDALKARIKAHYDICSGYYLNLWGQHIHHGYWTEETSHLSKEDAQVALIELLLNRAGFRGQDAPSPEKKLRVLDVGCGVGGTTRYLAKNMGWEATGVTISDEQVKIAYDLSRKDASGTAAAAAGGEAAQSTGRVPLGSLGGSVEFIPLDAEKMGDFFGSQDQLGSFDVVWISEALSHFPNKALFFENAYKLLRSGGKLVLADWFKGENLTEKQFQDDIIPIEDGMLLPPLETEPGYVKLAEAAGFQPRKDAEGRDFMDISKNVARTWDITSDLIASPSLWAFAFTQGRDIVSFLKAFTAMRRGFANSTFLYAVMAFEKK</sequence>
<gene>
    <name evidence="1" type="ORF">QFC19_001092</name>
</gene>
<keyword evidence="2" id="KW-1185">Reference proteome</keyword>
<evidence type="ECO:0000313" key="2">
    <source>
        <dbReference type="Proteomes" id="UP001241377"/>
    </source>
</evidence>
<reference evidence="1" key="1">
    <citation type="submission" date="2023-04" db="EMBL/GenBank/DDBJ databases">
        <title>Draft Genome sequencing of Naganishia species isolated from polar environments using Oxford Nanopore Technology.</title>
        <authorList>
            <person name="Leo P."/>
            <person name="Venkateswaran K."/>
        </authorList>
    </citation>
    <scope>NUCLEOTIDE SEQUENCE</scope>
    <source>
        <strain evidence="1">MNA-CCFEE 5261</strain>
    </source>
</reference>
<dbReference type="Proteomes" id="UP001241377">
    <property type="component" value="Unassembled WGS sequence"/>
</dbReference>
<proteinExistence type="predicted"/>
<comment type="caution">
    <text evidence="1">The sequence shown here is derived from an EMBL/GenBank/DDBJ whole genome shotgun (WGS) entry which is preliminary data.</text>
</comment>
<accession>A0ACC2WLN9</accession>
<dbReference type="EMBL" id="JASBWR010000007">
    <property type="protein sequence ID" value="KAJ9111731.1"/>
    <property type="molecule type" value="Genomic_DNA"/>
</dbReference>
<name>A0ACC2WLN9_9TREE</name>
<evidence type="ECO:0000313" key="1">
    <source>
        <dbReference type="EMBL" id="KAJ9111731.1"/>
    </source>
</evidence>
<organism evidence="1 2">
    <name type="scientific">Naganishia cerealis</name>
    <dbReference type="NCBI Taxonomy" id="610337"/>
    <lineage>
        <taxon>Eukaryota</taxon>
        <taxon>Fungi</taxon>
        <taxon>Dikarya</taxon>
        <taxon>Basidiomycota</taxon>
        <taxon>Agaricomycotina</taxon>
        <taxon>Tremellomycetes</taxon>
        <taxon>Filobasidiales</taxon>
        <taxon>Filobasidiaceae</taxon>
        <taxon>Naganishia</taxon>
    </lineage>
</organism>
<protein>
    <submittedName>
        <fullName evidence="1">Uncharacterized protein</fullName>
    </submittedName>
</protein>